<organism evidence="2 3">
    <name type="scientific">Chlamydia caviae (strain ATCC VR-813 / DSM 19441 / 03DC25 / GPIC)</name>
    <name type="common">Chlamydophila caviae</name>
    <dbReference type="NCBI Taxonomy" id="227941"/>
    <lineage>
        <taxon>Bacteria</taxon>
        <taxon>Pseudomonadati</taxon>
        <taxon>Chlamydiota</taxon>
        <taxon>Chlamydiia</taxon>
        <taxon>Chlamydiales</taxon>
        <taxon>Chlamydiaceae</taxon>
        <taxon>Chlamydia/Chlamydophila group</taxon>
        <taxon>Chlamydia</taxon>
    </lineage>
</organism>
<keyword evidence="1" id="KW-0175">Coiled coil</keyword>
<dbReference type="OrthoDB" id="19065at2"/>
<dbReference type="HOGENOM" id="CLU_091271_0_0_0"/>
<reference evidence="2 3" key="1">
    <citation type="journal article" date="2003" name="Nucleic Acids Res.">
        <title>Genome sequence of Chlamydophila caviae (Chlamydia psittaci GPIC): examining the role of niche-specific genes in the evolution of the Chlamydiaceae.</title>
        <authorList>
            <person name="Read T.D."/>
            <person name="Myers G.S.A."/>
            <person name="Brunham R.C."/>
            <person name="Nelson W.C."/>
            <person name="Paulsen I.T."/>
            <person name="Heidelberg J.F."/>
            <person name="Holtzapple E.K."/>
            <person name="Khouri H.M."/>
            <person name="Federova N.B."/>
            <person name="Carty H.A."/>
            <person name="Umayam L.A."/>
            <person name="Haft D.H."/>
            <person name="Peterson J.D."/>
            <person name="Beanan M.J."/>
            <person name="White O."/>
            <person name="Salzberg S.L."/>
            <person name="Hsia R.-C."/>
            <person name="McClarty G."/>
            <person name="Rank R.G."/>
            <person name="Bavoil P.M."/>
            <person name="Fraser C.M."/>
        </authorList>
    </citation>
    <scope>NUCLEOTIDE SEQUENCE [LARGE SCALE GENOMIC DNA]</scope>
    <source>
        <strain evidence="3">ATCC VR-813 / DSM 19441 / 03DC25 / GPIC</strain>
    </source>
</reference>
<sequence>MRRLLSAIKLHLTSIWSSNSTYSSSNHYDIYSRSMLLLLCRWKDADIMEWQYTCNALADVCSKMSGQLVCSKSEVLQVDLSHEQDIHLEWKHRLLALEKEFSSRDEVKNSEIEKLKNENSWLQHRLSEKLQQTRHQNDIIEELKRDLIESVQQTEISEGRRLCYEHKIKVLEEQLDKLTLSRIPETDMFEQGPKESVLQQEIVDLNEAMTALHQKKADQDKKYQEEIARLSLELQNYRQSERTNTETEKLLQIQDELVQKKKEVALLQDLVEEQYCRILTLNKKLGCEDVLSVSHLKRLLGRDLDCDTECIGESQCSGLVE</sequence>
<dbReference type="Proteomes" id="UP000002193">
    <property type="component" value="Chromosome"/>
</dbReference>
<gene>
    <name evidence="2" type="ordered locus">CCA_00118</name>
</gene>
<name>Q824M7_CHLCV</name>
<proteinExistence type="predicted"/>
<accession>Q824M7</accession>
<dbReference type="KEGG" id="cca:CCA_00118"/>
<feature type="coiled-coil region" evidence="1">
    <location>
        <begin position="220"/>
        <end position="270"/>
    </location>
</feature>
<evidence type="ECO:0000313" key="3">
    <source>
        <dbReference type="Proteomes" id="UP000002193"/>
    </source>
</evidence>
<dbReference type="STRING" id="227941.CCA_00118"/>
<protein>
    <submittedName>
        <fullName evidence="2">Uncharacterized protein</fullName>
    </submittedName>
</protein>
<keyword evidence="3" id="KW-1185">Reference proteome</keyword>
<evidence type="ECO:0000256" key="1">
    <source>
        <dbReference type="SAM" id="Coils"/>
    </source>
</evidence>
<dbReference type="AlphaFoldDB" id="Q824M7"/>
<evidence type="ECO:0000313" key="2">
    <source>
        <dbReference type="EMBL" id="AAP04870.1"/>
    </source>
</evidence>
<dbReference type="EMBL" id="AE015925">
    <property type="protein sequence ID" value="AAP04870.1"/>
    <property type="molecule type" value="Genomic_DNA"/>
</dbReference>